<protein>
    <submittedName>
        <fullName evidence="1">Uncharacterized protein</fullName>
    </submittedName>
</protein>
<dbReference type="AlphaFoldDB" id="A0A0R2I320"/>
<accession>A0A0R2I320</accession>
<proteinExistence type="predicted"/>
<evidence type="ECO:0000313" key="1">
    <source>
        <dbReference type="EMBL" id="KRN59480.1"/>
    </source>
</evidence>
<dbReference type="Proteomes" id="UP000050934">
    <property type="component" value="Unassembled WGS sequence"/>
</dbReference>
<gene>
    <name evidence="1" type="ORF">IV45_GL001225</name>
</gene>
<comment type="caution">
    <text evidence="1">The sequence shown here is derived from an EMBL/GenBank/DDBJ whole genome shotgun (WGS) entry which is preliminary data.</text>
</comment>
<keyword evidence="2" id="KW-1185">Reference proteome</keyword>
<dbReference type="PATRIC" id="fig|396268.3.peg.1238"/>
<reference evidence="1 2" key="1">
    <citation type="journal article" date="2015" name="Genome Announc.">
        <title>Expanding the biotechnology potential of lactobacilli through comparative genomics of 213 strains and associated genera.</title>
        <authorList>
            <person name="Sun Z."/>
            <person name="Harris H.M."/>
            <person name="McCann A."/>
            <person name="Guo C."/>
            <person name="Argimon S."/>
            <person name="Zhang W."/>
            <person name="Yang X."/>
            <person name="Jeffery I.B."/>
            <person name="Cooney J.C."/>
            <person name="Kagawa T.F."/>
            <person name="Liu W."/>
            <person name="Song Y."/>
            <person name="Salvetti E."/>
            <person name="Wrobel A."/>
            <person name="Rasinkangas P."/>
            <person name="Parkhill J."/>
            <person name="Rea M.C."/>
            <person name="O'Sullivan O."/>
            <person name="Ritari J."/>
            <person name="Douillard F.P."/>
            <person name="Paul Ross R."/>
            <person name="Yang R."/>
            <person name="Briner A.E."/>
            <person name="Felis G.E."/>
            <person name="de Vos W.M."/>
            <person name="Barrangou R."/>
            <person name="Klaenhammer T.R."/>
            <person name="Caufield P.W."/>
            <person name="Cui Y."/>
            <person name="Zhang H."/>
            <person name="O'Toole P.W."/>
        </authorList>
    </citation>
    <scope>NUCLEOTIDE SEQUENCE [LARGE SCALE GENOMIC DNA]</scope>
    <source>
        <strain evidence="1 2">DSM 17896</strain>
    </source>
</reference>
<dbReference type="EMBL" id="JQBW01000004">
    <property type="protein sequence ID" value="KRN59480.1"/>
    <property type="molecule type" value="Genomic_DNA"/>
</dbReference>
<organism evidence="1 2">
    <name type="scientific">Limosilactobacillus secaliphilus</name>
    <dbReference type="NCBI Taxonomy" id="396268"/>
    <lineage>
        <taxon>Bacteria</taxon>
        <taxon>Bacillati</taxon>
        <taxon>Bacillota</taxon>
        <taxon>Bacilli</taxon>
        <taxon>Lactobacillales</taxon>
        <taxon>Lactobacillaceae</taxon>
        <taxon>Limosilactobacillus</taxon>
    </lineage>
</organism>
<sequence length="62" mass="6737">MKLSKDDKLLKSSLLSDIEGNIKTLNGTAKTYTDGQEVSALTLIDESIQELAELKDLLKGAK</sequence>
<evidence type="ECO:0000313" key="2">
    <source>
        <dbReference type="Proteomes" id="UP000050934"/>
    </source>
</evidence>
<name>A0A0R2I320_9LACO</name>
<dbReference type="RefSeq" id="WP_057739617.1">
    <property type="nucleotide sequence ID" value="NZ_JQBW01000004.1"/>
</dbReference>